<dbReference type="AlphaFoldDB" id="A0A0L0VXJ2"/>
<evidence type="ECO:0000256" key="1">
    <source>
        <dbReference type="SAM" id="MobiDB-lite"/>
    </source>
</evidence>
<dbReference type="Proteomes" id="UP000054564">
    <property type="component" value="Unassembled WGS sequence"/>
</dbReference>
<dbReference type="EMBL" id="AJIL01000015">
    <property type="protein sequence ID" value="KNF03927.1"/>
    <property type="molecule type" value="Genomic_DNA"/>
</dbReference>
<organism evidence="2 3">
    <name type="scientific">Puccinia striiformis f. sp. tritici PST-78</name>
    <dbReference type="NCBI Taxonomy" id="1165861"/>
    <lineage>
        <taxon>Eukaryota</taxon>
        <taxon>Fungi</taxon>
        <taxon>Dikarya</taxon>
        <taxon>Basidiomycota</taxon>
        <taxon>Pucciniomycotina</taxon>
        <taxon>Pucciniomycetes</taxon>
        <taxon>Pucciniales</taxon>
        <taxon>Pucciniaceae</taxon>
        <taxon>Puccinia</taxon>
    </lineage>
</organism>
<reference evidence="3" key="1">
    <citation type="submission" date="2014-03" db="EMBL/GenBank/DDBJ databases">
        <title>The Genome Sequence of Puccinia striiformis f. sp. tritici PST-78.</title>
        <authorList>
            <consortium name="The Broad Institute Genome Sequencing Platform"/>
            <person name="Cuomo C."/>
            <person name="Hulbert S."/>
            <person name="Chen X."/>
            <person name="Walker B."/>
            <person name="Young S.K."/>
            <person name="Zeng Q."/>
            <person name="Gargeya S."/>
            <person name="Fitzgerald M."/>
            <person name="Haas B."/>
            <person name="Abouelleil A."/>
            <person name="Alvarado L."/>
            <person name="Arachchi H.M."/>
            <person name="Berlin A.M."/>
            <person name="Chapman S.B."/>
            <person name="Goldberg J."/>
            <person name="Griggs A."/>
            <person name="Gujja S."/>
            <person name="Hansen M."/>
            <person name="Howarth C."/>
            <person name="Imamovic A."/>
            <person name="Larimer J."/>
            <person name="McCowan C."/>
            <person name="Montmayeur A."/>
            <person name="Murphy C."/>
            <person name="Neiman D."/>
            <person name="Pearson M."/>
            <person name="Priest M."/>
            <person name="Roberts A."/>
            <person name="Saif S."/>
            <person name="Shea T."/>
            <person name="Sisk P."/>
            <person name="Sykes S."/>
            <person name="Wortman J."/>
            <person name="Nusbaum C."/>
            <person name="Birren B."/>
        </authorList>
    </citation>
    <scope>NUCLEOTIDE SEQUENCE [LARGE SCALE GENOMIC DNA]</scope>
    <source>
        <strain evidence="3">race PST-78</strain>
    </source>
</reference>
<evidence type="ECO:0000313" key="2">
    <source>
        <dbReference type="EMBL" id="KNF03927.1"/>
    </source>
</evidence>
<sequence>MTGEDNAWATHKNLHSLTALVGSIISTAQTDREFASLEHQDINVHLYRCGTPTVSDCRQLGGGDECAEAALLGDGPEMSEGINEDSGVGGDL</sequence>
<accession>A0A0L0VXJ2</accession>
<evidence type="ECO:0000313" key="3">
    <source>
        <dbReference type="Proteomes" id="UP000054564"/>
    </source>
</evidence>
<proteinExistence type="predicted"/>
<protein>
    <submittedName>
        <fullName evidence="2">Uncharacterized protein</fullName>
    </submittedName>
</protein>
<comment type="caution">
    <text evidence="2">The sequence shown here is derived from an EMBL/GenBank/DDBJ whole genome shotgun (WGS) entry which is preliminary data.</text>
</comment>
<name>A0A0L0VXJ2_9BASI</name>
<feature type="region of interest" description="Disordered" evidence="1">
    <location>
        <begin position="73"/>
        <end position="92"/>
    </location>
</feature>
<keyword evidence="3" id="KW-1185">Reference proteome</keyword>
<gene>
    <name evidence="2" type="ORF">PSTG_03014</name>
</gene>